<dbReference type="Proteomes" id="UP000614287">
    <property type="component" value="Unassembled WGS sequence"/>
</dbReference>
<keyword evidence="2" id="KW-1185">Reference proteome</keyword>
<proteinExistence type="predicted"/>
<accession>A0A8J3CMM8</accession>
<gene>
    <name evidence="1" type="ORF">GCM10009007_12420</name>
</gene>
<sequence length="231" mass="26400">MLLSAARDWTYGLRRFKVTDEQKRWPGPIWRFAAYDDPIVERVIFRDADSVISKREPGAVSEWIDSGKAFHMMRDAGSHTELILARLWGCVRGALLSMTEKIADFLTQPLASVHFADQFFLREYIWPYAWRSITTHDSLFNFFGGQPFPEGPHRVDFHTGYAEGSPMFSSAVDLPDGAVITWSLWDQRQTPAQMICRYPATVQAKQINAHLPARYAKLINQGLIFKVETSA</sequence>
<dbReference type="EMBL" id="BMZG01000006">
    <property type="protein sequence ID" value="GHA73075.1"/>
    <property type="molecule type" value="Genomic_DNA"/>
</dbReference>
<evidence type="ECO:0000313" key="1">
    <source>
        <dbReference type="EMBL" id="GHA73075.1"/>
    </source>
</evidence>
<evidence type="ECO:0000313" key="2">
    <source>
        <dbReference type="Proteomes" id="UP000614287"/>
    </source>
</evidence>
<protein>
    <submittedName>
        <fullName evidence="1">Uncharacterized protein</fullName>
    </submittedName>
</protein>
<name>A0A8J3CMM8_9BURK</name>
<reference evidence="1" key="2">
    <citation type="submission" date="2020-09" db="EMBL/GenBank/DDBJ databases">
        <authorList>
            <person name="Sun Q."/>
            <person name="Kim S."/>
        </authorList>
    </citation>
    <scope>NUCLEOTIDE SEQUENCE</scope>
    <source>
        <strain evidence="1">KCTC 32501</strain>
    </source>
</reference>
<reference evidence="1" key="1">
    <citation type="journal article" date="2014" name="Int. J. Syst. Evol. Microbiol.">
        <title>Complete genome sequence of Corynebacterium casei LMG S-19264T (=DSM 44701T), isolated from a smear-ripened cheese.</title>
        <authorList>
            <consortium name="US DOE Joint Genome Institute (JGI-PGF)"/>
            <person name="Walter F."/>
            <person name="Albersmeier A."/>
            <person name="Kalinowski J."/>
            <person name="Ruckert C."/>
        </authorList>
    </citation>
    <scope>NUCLEOTIDE SEQUENCE</scope>
    <source>
        <strain evidence="1">KCTC 32501</strain>
    </source>
</reference>
<organism evidence="1 2">
    <name type="scientific">Formosimonas limnophila</name>
    <dbReference type="NCBI Taxonomy" id="1384487"/>
    <lineage>
        <taxon>Bacteria</taxon>
        <taxon>Pseudomonadati</taxon>
        <taxon>Pseudomonadota</taxon>
        <taxon>Betaproteobacteria</taxon>
        <taxon>Burkholderiales</taxon>
        <taxon>Burkholderiaceae</taxon>
        <taxon>Formosimonas</taxon>
    </lineage>
</organism>
<comment type="caution">
    <text evidence="1">The sequence shown here is derived from an EMBL/GenBank/DDBJ whole genome shotgun (WGS) entry which is preliminary data.</text>
</comment>
<dbReference type="AlphaFoldDB" id="A0A8J3CMM8"/>